<proteinExistence type="predicted"/>
<keyword evidence="2" id="KW-0472">Membrane</keyword>
<keyword evidence="5" id="KW-1185">Reference proteome</keyword>
<dbReference type="AlphaFoldDB" id="A0A1H5QMC9"/>
<dbReference type="Proteomes" id="UP000198878">
    <property type="component" value="Unassembled WGS sequence"/>
</dbReference>
<dbReference type="PROSITE" id="PS50011">
    <property type="entry name" value="PROTEIN_KINASE_DOM"/>
    <property type="match status" value="1"/>
</dbReference>
<dbReference type="InterPro" id="IPR011009">
    <property type="entry name" value="Kinase-like_dom_sf"/>
</dbReference>
<feature type="transmembrane region" description="Helical" evidence="2">
    <location>
        <begin position="397"/>
        <end position="421"/>
    </location>
</feature>
<dbReference type="InterPro" id="IPR000719">
    <property type="entry name" value="Prot_kinase_dom"/>
</dbReference>
<dbReference type="Gene3D" id="1.10.510.10">
    <property type="entry name" value="Transferase(Phosphotransferase) domain 1"/>
    <property type="match status" value="1"/>
</dbReference>
<keyword evidence="2" id="KW-1133">Transmembrane helix</keyword>
<keyword evidence="2" id="KW-0812">Transmembrane</keyword>
<name>A0A1H5QMC9_9PSEU</name>
<dbReference type="InterPro" id="IPR051681">
    <property type="entry name" value="Ser/Thr_Kinases-Pseudokinases"/>
</dbReference>
<evidence type="ECO:0000259" key="3">
    <source>
        <dbReference type="PROSITE" id="PS50011"/>
    </source>
</evidence>
<dbReference type="STRING" id="218821.SAMN05421837_103730"/>
<accession>A0A1H5QMC9</accession>
<dbReference type="PANTHER" id="PTHR44329">
    <property type="entry name" value="SERINE/THREONINE-PROTEIN KINASE TNNI3K-RELATED"/>
    <property type="match status" value="1"/>
</dbReference>
<dbReference type="Pfam" id="PF00069">
    <property type="entry name" value="Pkinase"/>
    <property type="match status" value="1"/>
</dbReference>
<dbReference type="EMBL" id="FNUJ01000003">
    <property type="protein sequence ID" value="SEF27303.1"/>
    <property type="molecule type" value="Genomic_DNA"/>
</dbReference>
<feature type="region of interest" description="Disordered" evidence="1">
    <location>
        <begin position="357"/>
        <end position="389"/>
    </location>
</feature>
<evidence type="ECO:0000256" key="1">
    <source>
        <dbReference type="SAM" id="MobiDB-lite"/>
    </source>
</evidence>
<evidence type="ECO:0000313" key="5">
    <source>
        <dbReference type="Proteomes" id="UP000198878"/>
    </source>
</evidence>
<dbReference type="SUPFAM" id="SSF56112">
    <property type="entry name" value="Protein kinase-like (PK-like)"/>
    <property type="match status" value="1"/>
</dbReference>
<evidence type="ECO:0000256" key="2">
    <source>
        <dbReference type="SAM" id="Phobius"/>
    </source>
</evidence>
<protein>
    <submittedName>
        <fullName evidence="4">Protein kinase domain-containing protein</fullName>
    </submittedName>
</protein>
<dbReference type="OrthoDB" id="5782056at2"/>
<feature type="domain" description="Protein kinase" evidence="3">
    <location>
        <begin position="11"/>
        <end position="301"/>
    </location>
</feature>
<organism evidence="4 5">
    <name type="scientific">Amycolatopsis pretoriensis</name>
    <dbReference type="NCBI Taxonomy" id="218821"/>
    <lineage>
        <taxon>Bacteria</taxon>
        <taxon>Bacillati</taxon>
        <taxon>Actinomycetota</taxon>
        <taxon>Actinomycetes</taxon>
        <taxon>Pseudonocardiales</taxon>
        <taxon>Pseudonocardiaceae</taxon>
        <taxon>Amycolatopsis</taxon>
    </lineage>
</organism>
<dbReference type="GO" id="GO:0005524">
    <property type="term" value="F:ATP binding"/>
    <property type="evidence" value="ECO:0007669"/>
    <property type="project" value="InterPro"/>
</dbReference>
<sequence>MTVYLPGGRVITLDAPLGGGAEGKIFRLAETPDLCAKVYLDPERYTTERLVAMMAAAPSRWRGDHGEHMHLAWPREVLEDRNGQTRGFLMPLVEGAPLTHLFDPRKRLTAVDTPTWRLVVTVAARVARLLAMLHDAGVVMGDLSPTNVVLSRTGHVTLVDCDTVQFTDAKTGEVHRCTKLTPEYAAPELSSGQAVELRPSQDDFGLAILVCQLLMEGEHPFEGVPADATAPEGTAADNIRLQNNRILFPERFTALADGMPLNVLPPRVLELARACFGEGHRDPAARPSASDWAETLDQVGFQLMGCRHNENHTYHRTLGSCLWCARRDAGHGDHFPALGVPDVVALPIPASLPAARTVPWPRPPVSPAPQSPPQPTYPAPAATPAPPVKKGTELPEWATTVAAIVAAIVVLVIISAIVSALL</sequence>
<evidence type="ECO:0000313" key="4">
    <source>
        <dbReference type="EMBL" id="SEF27303.1"/>
    </source>
</evidence>
<reference evidence="5" key="1">
    <citation type="submission" date="2016-10" db="EMBL/GenBank/DDBJ databases">
        <authorList>
            <person name="Varghese N."/>
            <person name="Submissions S."/>
        </authorList>
    </citation>
    <scope>NUCLEOTIDE SEQUENCE [LARGE SCALE GENOMIC DNA]</scope>
    <source>
        <strain evidence="5">DSM 44654</strain>
    </source>
</reference>
<keyword evidence="4" id="KW-0418">Kinase</keyword>
<dbReference type="RefSeq" id="WP_086674289.1">
    <property type="nucleotide sequence ID" value="NZ_FNUJ01000003.1"/>
</dbReference>
<keyword evidence="4" id="KW-0808">Transferase</keyword>
<gene>
    <name evidence="4" type="ORF">SAMN05421837_103730</name>
</gene>
<dbReference type="PANTHER" id="PTHR44329:SF214">
    <property type="entry name" value="PROTEIN KINASE DOMAIN-CONTAINING PROTEIN"/>
    <property type="match status" value="1"/>
</dbReference>
<feature type="compositionally biased region" description="Pro residues" evidence="1">
    <location>
        <begin position="360"/>
        <end position="387"/>
    </location>
</feature>
<dbReference type="SMART" id="SM00220">
    <property type="entry name" value="S_TKc"/>
    <property type="match status" value="1"/>
</dbReference>
<dbReference type="GO" id="GO:0004674">
    <property type="term" value="F:protein serine/threonine kinase activity"/>
    <property type="evidence" value="ECO:0007669"/>
    <property type="project" value="TreeGrafter"/>
</dbReference>